<dbReference type="Proteomes" id="UP000469670">
    <property type="component" value="Unassembled WGS sequence"/>
</dbReference>
<organism evidence="1 2">
    <name type="scientific">Streptomyces parvus</name>
    <dbReference type="NCBI Taxonomy" id="66428"/>
    <lineage>
        <taxon>Bacteria</taxon>
        <taxon>Bacillati</taxon>
        <taxon>Actinomycetota</taxon>
        <taxon>Actinomycetes</taxon>
        <taxon>Kitasatosporales</taxon>
        <taxon>Streptomycetaceae</taxon>
        <taxon>Streptomyces</taxon>
    </lineage>
</organism>
<reference evidence="1 2" key="1">
    <citation type="submission" date="2020-01" db="EMBL/GenBank/DDBJ databases">
        <title>Insect and environment-associated Actinomycetes.</title>
        <authorList>
            <person name="Currrie C."/>
            <person name="Chevrette M."/>
            <person name="Carlson C."/>
            <person name="Stubbendieck R."/>
            <person name="Wendt-Pienkowski E."/>
        </authorList>
    </citation>
    <scope>NUCLEOTIDE SEQUENCE [LARGE SCALE GENOMIC DNA]</scope>
    <source>
        <strain evidence="1 2">SID7590</strain>
    </source>
</reference>
<protein>
    <submittedName>
        <fullName evidence="1">Uncharacterized protein</fullName>
    </submittedName>
</protein>
<name>A0A7K3S4M0_9ACTN</name>
<dbReference type="EMBL" id="JAAGMP010001305">
    <property type="protein sequence ID" value="NEC22388.1"/>
    <property type="molecule type" value="Genomic_DNA"/>
</dbReference>
<dbReference type="AlphaFoldDB" id="A0A7K3S4M0"/>
<accession>A0A7K3S4M0</accession>
<dbReference type="RefSeq" id="WP_164206811.1">
    <property type="nucleotide sequence ID" value="NZ_JAAGMP010001305.1"/>
</dbReference>
<gene>
    <name evidence="1" type="ORF">G3I50_29720</name>
</gene>
<evidence type="ECO:0000313" key="2">
    <source>
        <dbReference type="Proteomes" id="UP000469670"/>
    </source>
</evidence>
<evidence type="ECO:0000313" key="1">
    <source>
        <dbReference type="EMBL" id="NEC22388.1"/>
    </source>
</evidence>
<comment type="caution">
    <text evidence="1">The sequence shown here is derived from an EMBL/GenBank/DDBJ whole genome shotgun (WGS) entry which is preliminary data.</text>
</comment>
<proteinExistence type="predicted"/>
<sequence>MPEWKIRTAEGKEYIFDSLEEAVEALQGYGEGATIWRRDVYRTVPFVTKTQNPWRQVEG</sequence>